<dbReference type="Proteomes" id="UP000004816">
    <property type="component" value="Unassembled WGS sequence"/>
</dbReference>
<name>E5XKX4_SEGRC</name>
<evidence type="ECO:0000256" key="1">
    <source>
        <dbReference type="SAM" id="MobiDB-lite"/>
    </source>
</evidence>
<evidence type="ECO:0000256" key="2">
    <source>
        <dbReference type="SAM" id="SignalP"/>
    </source>
</evidence>
<protein>
    <recommendedName>
        <fullName evidence="5">DUF333 domain-containing protein</fullName>
    </recommendedName>
</protein>
<keyword evidence="4" id="KW-1185">Reference proteome</keyword>
<accession>E5XKX4</accession>
<dbReference type="AlphaFoldDB" id="E5XKX4"/>
<dbReference type="EMBL" id="ACZI02000003">
    <property type="protein sequence ID" value="EFV14956.2"/>
    <property type="molecule type" value="Genomic_DNA"/>
</dbReference>
<dbReference type="RefSeq" id="WP_021030504.1">
    <property type="nucleotide sequence ID" value="NZ_KI391954.1"/>
</dbReference>
<feature type="chain" id="PRO_5003202811" description="DUF333 domain-containing protein" evidence="2">
    <location>
        <begin position="26"/>
        <end position="68"/>
    </location>
</feature>
<feature type="signal peptide" evidence="2">
    <location>
        <begin position="1"/>
        <end position="25"/>
    </location>
</feature>
<evidence type="ECO:0000313" key="3">
    <source>
        <dbReference type="EMBL" id="EFV14956.2"/>
    </source>
</evidence>
<organism evidence="3 4">
    <name type="scientific">Segniliparus rugosus (strain ATCC BAA-974 / DSM 45345 / CCUG 50838 / CIP 108380 / JCM 13579 / CDC 945)</name>
    <dbReference type="NCBI Taxonomy" id="679197"/>
    <lineage>
        <taxon>Bacteria</taxon>
        <taxon>Bacillati</taxon>
        <taxon>Actinomycetota</taxon>
        <taxon>Actinomycetes</taxon>
        <taxon>Mycobacteriales</taxon>
        <taxon>Segniliparaceae</taxon>
        <taxon>Segniliparus</taxon>
    </lineage>
</organism>
<keyword evidence="2" id="KW-0732">Signal</keyword>
<dbReference type="OrthoDB" id="4763942at2"/>
<evidence type="ECO:0008006" key="5">
    <source>
        <dbReference type="Google" id="ProtNLM"/>
    </source>
</evidence>
<evidence type="ECO:0000313" key="4">
    <source>
        <dbReference type="Proteomes" id="UP000004816"/>
    </source>
</evidence>
<dbReference type="HOGENOM" id="CLU_2791605_0_0_11"/>
<reference evidence="3 4" key="1">
    <citation type="journal article" date="2011" name="Stand. Genomic Sci.">
        <title>High quality draft genome sequence of Segniliparus rugosus CDC 945(T)= (ATCC BAA-974(T)).</title>
        <authorList>
            <person name="Earl A.M."/>
            <person name="Desjardins C.A."/>
            <person name="Fitzgerald M.G."/>
            <person name="Arachchi H.M."/>
            <person name="Zeng Q."/>
            <person name="Mehta T."/>
            <person name="Griggs A."/>
            <person name="Birren B.W."/>
            <person name="Toney N.C."/>
            <person name="Carr J."/>
            <person name="Posey J."/>
            <person name="Butler W.R."/>
        </authorList>
    </citation>
    <scope>NUCLEOTIDE SEQUENCE [LARGE SCALE GENOMIC DNA]</scope>
    <source>
        <strain evidence="4">ATCC BAA-974 / DSM 45345 / CCUG 50838 / CIP 108380 / JCM 13579 / CDC 945</strain>
    </source>
</reference>
<proteinExistence type="predicted"/>
<gene>
    <name evidence="3" type="ORF">HMPREF9336_00143</name>
</gene>
<feature type="compositionally biased region" description="Low complexity" evidence="1">
    <location>
        <begin position="23"/>
        <end position="32"/>
    </location>
</feature>
<comment type="caution">
    <text evidence="3">The sequence shown here is derived from an EMBL/GenBank/DDBJ whole genome shotgun (WGS) entry which is preliminary data.</text>
</comment>
<feature type="region of interest" description="Disordered" evidence="1">
    <location>
        <begin position="23"/>
        <end position="50"/>
    </location>
</feature>
<sequence length="68" mass="6891">MKTLTAALAMGATLLFGSYAPSAPADPAAPSPGKFCTKDQEGKSASASDGTALVCAKDTDGRARWTKK</sequence>